<feature type="active site" description="Proton acceptor" evidence="12">
    <location>
        <position position="251"/>
    </location>
</feature>
<evidence type="ECO:0000256" key="1">
    <source>
        <dbReference type="ARBA" id="ARBA00005380"/>
    </source>
</evidence>
<dbReference type="PROSITE" id="PS00584">
    <property type="entry name" value="PFKB_KINASES_2"/>
    <property type="match status" value="1"/>
</dbReference>
<dbReference type="KEGG" id="mpz:Marpi_0675"/>
<evidence type="ECO:0000256" key="11">
    <source>
        <dbReference type="ARBA" id="ARBA00023277"/>
    </source>
</evidence>
<dbReference type="RefSeq" id="WP_014296185.1">
    <property type="nucleotide sequence ID" value="NC_016751.1"/>
</dbReference>
<accession>H2J652</accession>
<keyword evidence="4 12" id="KW-0808">Transferase</keyword>
<dbReference type="NCBIfam" id="TIGR02152">
    <property type="entry name" value="D_ribokin_bact"/>
    <property type="match status" value="1"/>
</dbReference>
<sequence>MIGVIGSSNMDIVLTVEHFTNPGETQKAKELEYFPGGKGANQAVAAAKLSNKEVYFFTALGNDEFGKKLARNFDELNIKGYVYTDLPTGRAYIEVTKKGENRIVIFEGANGFITPEIVEKKIGILQEYKYFLLQNEIPFETTLHVAKILKSKKKIVIFDPAPAPNITDEIFKYVDYFTPNEEEFKYLSNKFFNLDPEKNLKEILRKFFNLGIKNIILKRGPEDVILYNRNYILKIPAFKFENVIDTTAAGDVFNGALATALEEGKNIKEAIVFACAAAGLSVTRKGAQSSIPARKEVDEFLETIDR</sequence>
<dbReference type="Gene3D" id="3.40.1190.20">
    <property type="match status" value="1"/>
</dbReference>
<comment type="similarity">
    <text evidence="12">Belongs to the carbohydrate kinase PfkB family. Ribokinase subfamily.</text>
</comment>
<dbReference type="GO" id="GO:0019303">
    <property type="term" value="P:D-ribose catabolic process"/>
    <property type="evidence" value="ECO:0007669"/>
    <property type="project" value="UniProtKB-UniRule"/>
</dbReference>
<keyword evidence="5 12" id="KW-0479">Metal-binding</keyword>
<comment type="pathway">
    <text evidence="12">Carbohydrate metabolism; D-ribose degradation; D-ribose 5-phosphate from beta-D-ribopyranose: step 2/2.</text>
</comment>
<organism evidence="14 15">
    <name type="scientific">Marinitoga piezophila (strain DSM 14283 / JCM 11233 / KA3)</name>
    <dbReference type="NCBI Taxonomy" id="443254"/>
    <lineage>
        <taxon>Bacteria</taxon>
        <taxon>Thermotogati</taxon>
        <taxon>Thermotogota</taxon>
        <taxon>Thermotogae</taxon>
        <taxon>Petrotogales</taxon>
        <taxon>Petrotogaceae</taxon>
        <taxon>Marinitoga</taxon>
    </lineage>
</organism>
<dbReference type="AlphaFoldDB" id="H2J652"/>
<dbReference type="GO" id="GO:0004747">
    <property type="term" value="F:ribokinase activity"/>
    <property type="evidence" value="ECO:0007669"/>
    <property type="project" value="UniProtKB-UniRule"/>
</dbReference>
<evidence type="ECO:0000256" key="12">
    <source>
        <dbReference type="HAMAP-Rule" id="MF_01987"/>
    </source>
</evidence>
<evidence type="ECO:0000256" key="8">
    <source>
        <dbReference type="ARBA" id="ARBA00022840"/>
    </source>
</evidence>
<dbReference type="PANTHER" id="PTHR10584:SF166">
    <property type="entry name" value="RIBOKINASE"/>
    <property type="match status" value="1"/>
</dbReference>
<dbReference type="UniPathway" id="UPA00916">
    <property type="reaction ID" value="UER00889"/>
</dbReference>
<comment type="subcellular location">
    <subcellularLocation>
        <location evidence="12">Cytoplasm</location>
    </subcellularLocation>
</comment>
<dbReference type="InterPro" id="IPR002139">
    <property type="entry name" value="Ribo/fructo_kinase"/>
</dbReference>
<dbReference type="GO" id="GO:0046872">
    <property type="term" value="F:metal ion binding"/>
    <property type="evidence" value="ECO:0007669"/>
    <property type="project" value="UniProtKB-KW"/>
</dbReference>
<feature type="binding site" evidence="12">
    <location>
        <begin position="250"/>
        <end position="251"/>
    </location>
    <ligand>
        <name>ATP</name>
        <dbReference type="ChEBI" id="CHEBI:30616"/>
    </ligand>
</feature>
<feature type="domain" description="Carbohydrate kinase PfkB" evidence="13">
    <location>
        <begin position="4"/>
        <end position="293"/>
    </location>
</feature>
<dbReference type="STRING" id="443254.Marpi_0675"/>
<dbReference type="CDD" id="cd01174">
    <property type="entry name" value="ribokinase"/>
    <property type="match status" value="1"/>
</dbReference>
<dbReference type="HAMAP" id="MF_01987">
    <property type="entry name" value="Ribokinase"/>
    <property type="match status" value="1"/>
</dbReference>
<dbReference type="GO" id="GO:0005524">
    <property type="term" value="F:ATP binding"/>
    <property type="evidence" value="ECO:0007669"/>
    <property type="project" value="UniProtKB-UniRule"/>
</dbReference>
<keyword evidence="12" id="KW-0963">Cytoplasm</keyword>
<feature type="binding site" evidence="12">
    <location>
        <position position="281"/>
    </location>
    <ligand>
        <name>K(+)</name>
        <dbReference type="ChEBI" id="CHEBI:29103"/>
    </ligand>
</feature>
<dbReference type="EC" id="2.7.1.15" evidence="2 12"/>
<comment type="catalytic activity">
    <reaction evidence="12">
        <text>D-ribose + ATP = D-ribose 5-phosphate + ADP + H(+)</text>
        <dbReference type="Rhea" id="RHEA:13697"/>
        <dbReference type="ChEBI" id="CHEBI:15378"/>
        <dbReference type="ChEBI" id="CHEBI:30616"/>
        <dbReference type="ChEBI" id="CHEBI:47013"/>
        <dbReference type="ChEBI" id="CHEBI:78346"/>
        <dbReference type="ChEBI" id="CHEBI:456216"/>
        <dbReference type="EC" id="2.7.1.15"/>
    </reaction>
</comment>
<evidence type="ECO:0000256" key="3">
    <source>
        <dbReference type="ARBA" id="ARBA00016943"/>
    </source>
</evidence>
<evidence type="ECO:0000259" key="13">
    <source>
        <dbReference type="Pfam" id="PF00294"/>
    </source>
</evidence>
<comment type="activity regulation">
    <text evidence="12">Activated by a monovalent cation that binds near, but not in, the active site. The most likely occupant of the site in vivo is potassium. Ion binding induces a conformational change that may alter substrate affinity.</text>
</comment>
<comment type="caution">
    <text evidence="12">Lacks conserved residue(s) required for the propagation of feature annotation.</text>
</comment>
<feature type="binding site" evidence="12">
    <location>
        <position position="251"/>
    </location>
    <ligand>
        <name>substrate</name>
    </ligand>
</feature>
<keyword evidence="6 12" id="KW-0547">Nucleotide-binding</keyword>
<keyword evidence="11 12" id="KW-0119">Carbohydrate metabolism</keyword>
<comment type="subunit">
    <text evidence="12">Homodimer.</text>
</comment>
<keyword evidence="10 12" id="KW-0630">Potassium</keyword>
<evidence type="ECO:0000313" key="15">
    <source>
        <dbReference type="Proteomes" id="UP000007161"/>
    </source>
</evidence>
<reference evidence="14 15" key="1">
    <citation type="journal article" date="2012" name="J. Bacteriol.">
        <title>Complete Genome Sequence of the Thermophilic, Piezophilic, Heterotrophic Bacterium Marinitoga piezophila KA3.</title>
        <authorList>
            <person name="Lucas S."/>
            <person name="Han J."/>
            <person name="Lapidus A."/>
            <person name="Cheng J.F."/>
            <person name="Goodwin L.A."/>
            <person name="Pitluck S."/>
            <person name="Peters L."/>
            <person name="Mikhailova N."/>
            <person name="Teshima H."/>
            <person name="Detter J.C."/>
            <person name="Han C."/>
            <person name="Tapia R."/>
            <person name="Land M."/>
            <person name="Hauser L."/>
            <person name="Kyrpides N.C."/>
            <person name="Ivanova N."/>
            <person name="Pagani I."/>
            <person name="Vannier P."/>
            <person name="Oger P."/>
            <person name="Bartlett D.H."/>
            <person name="Noll K.M."/>
            <person name="Woyke T."/>
            <person name="Jebbar M."/>
        </authorList>
    </citation>
    <scope>NUCLEOTIDE SEQUENCE [LARGE SCALE GENOMIC DNA]</scope>
    <source>
        <strain evidence="15">DSM 14283 / JCM 11233 / KA3</strain>
    </source>
</reference>
<dbReference type="InterPro" id="IPR011611">
    <property type="entry name" value="PfkB_dom"/>
</dbReference>
<feature type="binding site" evidence="12">
    <location>
        <position position="286"/>
    </location>
    <ligand>
        <name>K(+)</name>
        <dbReference type="ChEBI" id="CHEBI:29103"/>
    </ligand>
</feature>
<dbReference type="PANTHER" id="PTHR10584">
    <property type="entry name" value="SUGAR KINASE"/>
    <property type="match status" value="1"/>
</dbReference>
<evidence type="ECO:0000256" key="5">
    <source>
        <dbReference type="ARBA" id="ARBA00022723"/>
    </source>
</evidence>
<evidence type="ECO:0000256" key="4">
    <source>
        <dbReference type="ARBA" id="ARBA00022679"/>
    </source>
</evidence>
<dbReference type="Proteomes" id="UP000007161">
    <property type="component" value="Chromosome"/>
</dbReference>
<dbReference type="InterPro" id="IPR011877">
    <property type="entry name" value="Ribokinase"/>
</dbReference>
<reference evidence="15" key="2">
    <citation type="submission" date="2012-01" db="EMBL/GenBank/DDBJ databases">
        <title>Complete sequence of chromosome of Marinitoga piezophila KA3.</title>
        <authorList>
            <person name="Lucas S."/>
            <person name="Han J."/>
            <person name="Lapidus A."/>
            <person name="Cheng J.-F."/>
            <person name="Goodwin L."/>
            <person name="Pitluck S."/>
            <person name="Peters L."/>
            <person name="Mikhailova N."/>
            <person name="Teshima H."/>
            <person name="Detter J.C."/>
            <person name="Han C."/>
            <person name="Tapia R."/>
            <person name="Land M."/>
            <person name="Hauser L."/>
            <person name="Kyrpides N."/>
            <person name="Ivanova N."/>
            <person name="Pagani I."/>
            <person name="Jebbar M."/>
            <person name="Vannier P."/>
            <person name="Oger P."/>
            <person name="Cario A."/>
            <person name="Bartlett D."/>
            <person name="Noll K.M."/>
            <person name="Woyke T."/>
        </authorList>
    </citation>
    <scope>NUCLEOTIDE SEQUENCE [LARGE SCALE GENOMIC DNA]</scope>
    <source>
        <strain evidence="15">DSM 14283 / JCM 11233 / KA3</strain>
    </source>
</reference>
<evidence type="ECO:0000256" key="6">
    <source>
        <dbReference type="ARBA" id="ARBA00022741"/>
    </source>
</evidence>
<evidence type="ECO:0000256" key="2">
    <source>
        <dbReference type="ARBA" id="ARBA00012035"/>
    </source>
</evidence>
<evidence type="ECO:0000313" key="14">
    <source>
        <dbReference type="EMBL" id="AEX85113.1"/>
    </source>
</evidence>
<dbReference type="SUPFAM" id="SSF53613">
    <property type="entry name" value="Ribokinase-like"/>
    <property type="match status" value="1"/>
</dbReference>
<protein>
    <recommendedName>
        <fullName evidence="3 12">Ribokinase</fullName>
        <shortName evidence="12">RK</shortName>
        <ecNumber evidence="2 12">2.7.1.15</ecNumber>
    </recommendedName>
</protein>
<feature type="binding site" evidence="12">
    <location>
        <begin position="37"/>
        <end position="41"/>
    </location>
    <ligand>
        <name>substrate</name>
    </ligand>
</feature>
<name>H2J652_MARPK</name>
<dbReference type="InterPro" id="IPR029056">
    <property type="entry name" value="Ribokinase-like"/>
</dbReference>
<dbReference type="HOGENOM" id="CLU_027634_2_2_0"/>
<keyword evidence="8 12" id="KW-0067">ATP-binding</keyword>
<dbReference type="Pfam" id="PF00294">
    <property type="entry name" value="PfkB"/>
    <property type="match status" value="1"/>
</dbReference>
<comment type="cofactor">
    <cofactor evidence="12">
        <name>Mg(2+)</name>
        <dbReference type="ChEBI" id="CHEBI:18420"/>
    </cofactor>
    <text evidence="12">Requires a divalent cation, most likely magnesium in vivo, as an electrophilic catalyst to aid phosphoryl group transfer. It is the chelate of the metal and the nucleotide that is the actual substrate.</text>
</comment>
<gene>
    <name evidence="12" type="primary">rbsK</name>
    <name evidence="14" type="ordered locus">Marpi_0675</name>
</gene>
<keyword evidence="9 12" id="KW-0460">Magnesium</keyword>
<keyword evidence="15" id="KW-1185">Reference proteome</keyword>
<evidence type="ECO:0000256" key="9">
    <source>
        <dbReference type="ARBA" id="ARBA00022842"/>
    </source>
</evidence>
<comment type="function">
    <text evidence="12">Catalyzes the phosphorylation of ribose at O-5 in a reaction requiring ATP and magnesium. The resulting D-ribose-5-phosphate can then be used either for sythesis of nucleotides, histidine, and tryptophan, or as a component of the pentose phosphate pathway.</text>
</comment>
<dbReference type="EMBL" id="CP003257">
    <property type="protein sequence ID" value="AEX85113.1"/>
    <property type="molecule type" value="Genomic_DNA"/>
</dbReference>
<proteinExistence type="inferred from homology"/>
<dbReference type="PRINTS" id="PR00990">
    <property type="entry name" value="RIBOKINASE"/>
</dbReference>
<dbReference type="OrthoDB" id="9775849at2"/>
<keyword evidence="7 12" id="KW-0418">Kinase</keyword>
<dbReference type="GO" id="GO:0005829">
    <property type="term" value="C:cytosol"/>
    <property type="evidence" value="ECO:0007669"/>
    <property type="project" value="TreeGrafter"/>
</dbReference>
<feature type="binding site" evidence="12">
    <location>
        <position position="136"/>
    </location>
    <ligand>
        <name>substrate</name>
    </ligand>
</feature>
<feature type="binding site" evidence="12">
    <location>
        <position position="247"/>
    </location>
    <ligand>
        <name>K(+)</name>
        <dbReference type="ChEBI" id="CHEBI:29103"/>
    </ligand>
</feature>
<feature type="binding site" evidence="12">
    <location>
        <position position="284"/>
    </location>
    <ligand>
        <name>K(+)</name>
        <dbReference type="ChEBI" id="CHEBI:29103"/>
    </ligand>
</feature>
<evidence type="ECO:0000256" key="7">
    <source>
        <dbReference type="ARBA" id="ARBA00022777"/>
    </source>
</evidence>
<comment type="similarity">
    <text evidence="1">Belongs to the carbohydrate kinase pfkB family.</text>
</comment>
<feature type="binding site" evidence="12">
    <location>
        <position position="245"/>
    </location>
    <ligand>
        <name>K(+)</name>
        <dbReference type="ChEBI" id="CHEBI:29103"/>
    </ligand>
</feature>
<dbReference type="InterPro" id="IPR002173">
    <property type="entry name" value="Carboh/pur_kinase_PfkB_CS"/>
</dbReference>
<feature type="binding site" evidence="12">
    <location>
        <begin position="9"/>
        <end position="11"/>
    </location>
    <ligand>
        <name>substrate</name>
    </ligand>
</feature>
<dbReference type="eggNOG" id="COG0524">
    <property type="taxonomic scope" value="Bacteria"/>
</dbReference>
<evidence type="ECO:0000256" key="10">
    <source>
        <dbReference type="ARBA" id="ARBA00022958"/>
    </source>
</evidence>
<feature type="binding site" evidence="12">
    <location>
        <position position="290"/>
    </location>
    <ligand>
        <name>K(+)</name>
        <dbReference type="ChEBI" id="CHEBI:29103"/>
    </ligand>
</feature>
<feature type="binding site" evidence="12">
    <location>
        <position position="180"/>
    </location>
    <ligand>
        <name>ATP</name>
        <dbReference type="ChEBI" id="CHEBI:30616"/>
    </ligand>
</feature>